<feature type="region of interest" description="Disordered" evidence="8">
    <location>
        <begin position="1328"/>
        <end position="1799"/>
    </location>
</feature>
<dbReference type="InterPro" id="IPR011502">
    <property type="entry name" value="Nucleoporin_Nup85"/>
</dbReference>
<dbReference type="PROSITE" id="PS01358">
    <property type="entry name" value="ZF_RANBP2_1"/>
    <property type="match status" value="2"/>
</dbReference>
<keyword evidence="7" id="KW-0472">Membrane</keyword>
<dbReference type="FunFam" id="4.10.1060.10:FF:000003">
    <property type="entry name" value="E3 SUMO-protein ligase RanBP2"/>
    <property type="match status" value="2"/>
</dbReference>
<dbReference type="Gene3D" id="2.130.10.10">
    <property type="entry name" value="YVTN repeat-like/Quinoprotein amine dehydrogenase"/>
    <property type="match status" value="1"/>
</dbReference>
<keyword evidence="7" id="KW-0811">Translocation</keyword>
<feature type="compositionally biased region" description="Low complexity" evidence="8">
    <location>
        <begin position="1328"/>
        <end position="1352"/>
    </location>
</feature>
<feature type="compositionally biased region" description="Polar residues" evidence="8">
    <location>
        <begin position="1620"/>
        <end position="1632"/>
    </location>
</feature>
<feature type="compositionally biased region" description="Acidic residues" evidence="8">
    <location>
        <begin position="767"/>
        <end position="776"/>
    </location>
</feature>
<feature type="domain" description="RanBP2-type" evidence="9">
    <location>
        <begin position="803"/>
        <end position="832"/>
    </location>
</feature>
<dbReference type="Proteomes" id="UP000054636">
    <property type="component" value="Unassembled WGS sequence"/>
</dbReference>
<dbReference type="PANTHER" id="PTHR39666:SF1">
    <property type="entry name" value="NUCLEAR PORE COMPLEX NUP2_50_61 DOMAIN-CONTAINING PROTEIN"/>
    <property type="match status" value="1"/>
</dbReference>
<keyword evidence="7" id="KW-0653">Protein transport</keyword>
<dbReference type="Gene3D" id="4.10.1060.10">
    <property type="entry name" value="Zinc finger, RanBP2-type"/>
    <property type="match status" value="2"/>
</dbReference>
<dbReference type="GO" id="GO:0005643">
    <property type="term" value="C:nuclear pore"/>
    <property type="evidence" value="ECO:0007669"/>
    <property type="project" value="UniProtKB-SubCell"/>
</dbReference>
<dbReference type="Pfam" id="PF07575">
    <property type="entry name" value="Nucleopor_Nup85"/>
    <property type="match status" value="1"/>
</dbReference>
<dbReference type="GO" id="GO:0008270">
    <property type="term" value="F:zinc ion binding"/>
    <property type="evidence" value="ECO:0007669"/>
    <property type="project" value="UniProtKB-KW"/>
</dbReference>
<feature type="compositionally biased region" description="Polar residues" evidence="8">
    <location>
        <begin position="1728"/>
        <end position="1743"/>
    </location>
</feature>
<feature type="region of interest" description="Disordered" evidence="8">
    <location>
        <begin position="942"/>
        <end position="1001"/>
    </location>
</feature>
<name>A0A0W8D7W9_PHYNI</name>
<evidence type="ECO:0000256" key="6">
    <source>
        <dbReference type="PROSITE-ProRule" id="PRU00322"/>
    </source>
</evidence>
<evidence type="ECO:0000259" key="9">
    <source>
        <dbReference type="PROSITE" id="PS50199"/>
    </source>
</evidence>
<keyword evidence="2" id="KW-0479">Metal-binding</keyword>
<feature type="compositionally biased region" description="Low complexity" evidence="8">
    <location>
        <begin position="1776"/>
        <end position="1788"/>
    </location>
</feature>
<dbReference type="Gene3D" id="1.10.238.10">
    <property type="entry name" value="EF-hand"/>
    <property type="match status" value="1"/>
</dbReference>
<protein>
    <recommendedName>
        <fullName evidence="7">Nuclear pore complex protein Nup85</fullName>
    </recommendedName>
</protein>
<evidence type="ECO:0000313" key="10">
    <source>
        <dbReference type="EMBL" id="KUF92464.1"/>
    </source>
</evidence>
<feature type="compositionally biased region" description="Low complexity" evidence="8">
    <location>
        <begin position="942"/>
        <end position="952"/>
    </location>
</feature>
<comment type="caution">
    <text evidence="10">The sequence shown here is derived from an EMBL/GenBank/DDBJ whole genome shotgun (WGS) entry which is preliminary data.</text>
</comment>
<accession>A0A0W8D7W9</accession>
<feature type="region of interest" description="Disordered" evidence="8">
    <location>
        <begin position="767"/>
        <end position="787"/>
    </location>
</feature>
<dbReference type="PRINTS" id="PR01217">
    <property type="entry name" value="PRICHEXTENSN"/>
</dbReference>
<comment type="subcellular location">
    <subcellularLocation>
        <location evidence="7">Nucleus</location>
        <location evidence="7">Nuclear pore complex</location>
    </subcellularLocation>
</comment>
<feature type="compositionally biased region" description="Acidic residues" evidence="8">
    <location>
        <begin position="972"/>
        <end position="994"/>
    </location>
</feature>
<comment type="function">
    <text evidence="7">Functions as a component of the nuclear pore complex (NPC).</text>
</comment>
<comment type="similarity">
    <text evidence="7">Belongs to the nucleoporin Nup85 family.</text>
</comment>
<dbReference type="InterPro" id="IPR001876">
    <property type="entry name" value="Znf_RanBP2"/>
</dbReference>
<dbReference type="InterPro" id="IPR015943">
    <property type="entry name" value="WD40/YVTN_repeat-like_dom_sf"/>
</dbReference>
<dbReference type="EMBL" id="LNFP01000468">
    <property type="protein sequence ID" value="KUF92464.1"/>
    <property type="molecule type" value="Genomic_DNA"/>
</dbReference>
<keyword evidence="3 6" id="KW-0863">Zinc-finger</keyword>
<dbReference type="InterPro" id="IPR036443">
    <property type="entry name" value="Znf_RanBP2_sf"/>
</dbReference>
<feature type="region of interest" description="Disordered" evidence="8">
    <location>
        <begin position="653"/>
        <end position="701"/>
    </location>
</feature>
<keyword evidence="4" id="KW-0862">Zinc</keyword>
<keyword evidence="5 7" id="KW-0539">Nucleus</keyword>
<proteinExistence type="inferred from homology"/>
<dbReference type="InterPro" id="IPR001680">
    <property type="entry name" value="WD40_rpt"/>
</dbReference>
<sequence>MTSSAFEILRSTRQLPVVEKELVFGKRSTDAAAARSTAGAAWGKSSRKWVAASTSSREFGDAMPRELRTLVAASFDVFTRTQKKTQLGAFGVTRASREYREALKTCIFALEDRLEANKDTNVNTEEEGEFLDLLKVSLAIWHLCELLLLRGGARGADRTLAYELALWLQEHYCSTLLEKTEAESERLKKQQKPEQDPAFWSTIQSLVMTGDGPSAWSILASHSSYKSLFSRDTMSLTGASTKAAFQAVQNLLLTMPGRAGNSNRTMGHDGPAEWKTWNDACFVMAKNDALEASCTDYTKRRQEAVDHGQKLTLEEIHELPATKEVQLPSIAYWIALSPDEFTLAVAYGDSIALFEVAHVVEAATPAPFHTFSKLQAQEIAWCRDPLSERFAVLTLEKQVVVCTLEGSRDAINTETDPSSIAWSPSGEHIAVGLVDGTIAIYARESLQFIRSIAQPESSAEQQLEAHHVNWAEEELILAGYHKYDEENEETSALACIFDNGECVELDEVVGFFDVEGRRHQYFSVFLPDWRMFFITCSLSADIELLVSDPDGGEWQLWKPLEKYQARLPMNAEDEESFPMGFAINLNSTTPVPVDEDTFPPVPIVSCTNTEGLLVNFAFVDTTVNEVEFVKSPSPFDKKPTRAVVVTSSETAEIKAEVPVPESPNKSTSHEYGQNDENEFAESDGESSDEEEERKEEEDKARCTFRTIASDGDDFIASELFPKLFKAMGSTYDEEEHASTVASLEKDGKIFENDFVAWYVNWIFGDDESDSDEDEDAPASSEAKPAEMKSKEEIAAAFSKFTAKEGSWKCAVCMVNNGPDAMKCSACETPNPAAPKVVVPVTAASATSAGSIGSGGFSFPVSTFSDSKTSSFSFGATPATGSNAADVTKSTGFSFGGAAASTGFSFPSSTTSGTGFNFGAATTSTPATTSGFSFGVGSGNSGSTSGSSAAVDSTVKDTKPASPKKAVSHEYGQNDENEFAESDGESSDEEEERKEEEEKARSTFRTIASNGADYIASELFPKLFKAMGSTYDEEEHTSTVASLEKDGKIYENDFVTWYVNWIFGGDESDSEEEDNQPVATKKTISHEYGQNDENEFAECDESSDEEEERKEEEDTARVTFRTITADGTDYIASEQFPKLIKAMGATYDEEEHANTVKSLEKDGKIYESDFVTWYVNWIFGDEASDSDEDESAPASADAKSEMKSKEEIAAAFSKFTAKEGSWKCAVCMVNNGPDAMKCSACETPNPAAPKVVVPVTAASATSAGSIGSGGFSFPVSTFSDSKTSSFSFGATPATGSNAADVTKTTGFSFGGAAATTGFSFSSASGTGFSFPSSTKPAADPSAGKAAATAGGSAYPPDTTSKPKPPAFGAAGVSGYPPDTTSKPKPPAFGAASSGGYPPDTTSKPKPPAFGASASGYPPDTTSKPKPPTFGASSGSGYPPDTTSKPKPPAFGAASSGGYPPDTTSKPKPPAFGAASSGGYPPDTTSKPKPPSFGAASGSGYPPDTTSKPKPPAFGAASSSGYPPDTTSKPKPPTFGAASGSGYPPDTTSKPKPPAFGAANSGGYPPDTTSKPKPPAFGAASSGGYPPDTTSKPKPPSFGAASGSGYPPDTTSKPKPPAFGASSGSGYPPDTTSKPKPPVFGQSTTSDMTTSSSSFGFGSFGKSLFGSKPEDSSAQTSTSASTVTPTKSKSLFGSSGKAPDTSSSPFGVVPKANSKSAFSFGSSDSKETAKTSSARPSFSFDSVPSSLDKKQERDGSDQPPTKRTLNFGDSSAFDAKSKTVPSTTVKTKPVAAPAKSSKDIPSSRMEGQLWKLIIDFDKSLQRVNESSKNISSKDAEYSKKFLSQMDKLRAQISSLCDEINNLDESRIRSRRTSCLSLEVTVTCTNSSSMVVKSWTALMTRVLREHWKSSHSTSDQRKRGTH</sequence>
<evidence type="ECO:0000256" key="5">
    <source>
        <dbReference type="ARBA" id="ARBA00023242"/>
    </source>
</evidence>
<dbReference type="SMART" id="SM00320">
    <property type="entry name" value="WD40"/>
    <property type="match status" value="2"/>
</dbReference>
<dbReference type="GO" id="GO:0031965">
    <property type="term" value="C:nuclear membrane"/>
    <property type="evidence" value="ECO:0007669"/>
    <property type="project" value="UniProtKB-UniRule"/>
</dbReference>
<feature type="compositionally biased region" description="Basic and acidic residues" evidence="8">
    <location>
        <begin position="1745"/>
        <end position="1754"/>
    </location>
</feature>
<dbReference type="InterPro" id="IPR039462">
    <property type="entry name" value="Nup159/Nup146_N"/>
</dbReference>
<dbReference type="InterPro" id="IPR011992">
    <property type="entry name" value="EF-hand-dom_pair"/>
</dbReference>
<dbReference type="PROSITE" id="PS50199">
    <property type="entry name" value="ZF_RANBP2_2"/>
    <property type="match status" value="2"/>
</dbReference>
<keyword evidence="7" id="KW-0906">Nuclear pore complex</keyword>
<dbReference type="SUPFAM" id="SSF117289">
    <property type="entry name" value="Nucleoporin domain"/>
    <property type="match status" value="1"/>
</dbReference>
<reference evidence="10 11" key="1">
    <citation type="submission" date="2015-11" db="EMBL/GenBank/DDBJ databases">
        <title>Genomes and virulence difference between two physiological races of Phytophthora nicotianae.</title>
        <authorList>
            <person name="Liu H."/>
            <person name="Ma X."/>
            <person name="Yu H."/>
            <person name="Fang D."/>
            <person name="Li Y."/>
            <person name="Wang X."/>
            <person name="Wang W."/>
            <person name="Dong Y."/>
            <person name="Xiao B."/>
        </authorList>
    </citation>
    <scope>NUCLEOTIDE SEQUENCE [LARGE SCALE GENOMIC DNA]</scope>
    <source>
        <strain evidence="11">race 1</strain>
    </source>
</reference>
<dbReference type="SMART" id="SM00547">
    <property type="entry name" value="ZnF_RBZ"/>
    <property type="match status" value="2"/>
</dbReference>
<evidence type="ECO:0000256" key="2">
    <source>
        <dbReference type="ARBA" id="ARBA00022723"/>
    </source>
</evidence>
<dbReference type="SUPFAM" id="SSF47473">
    <property type="entry name" value="EF-hand"/>
    <property type="match status" value="2"/>
</dbReference>
<comment type="subunit">
    <text evidence="7">Component of the nuclear pore complex (NPC).</text>
</comment>
<dbReference type="Pfam" id="PF16755">
    <property type="entry name" value="Beta-prop_NUP159_NUP214"/>
    <property type="match status" value="1"/>
</dbReference>
<dbReference type="GO" id="GO:0015031">
    <property type="term" value="P:protein transport"/>
    <property type="evidence" value="ECO:0007669"/>
    <property type="project" value="UniProtKB-KW"/>
</dbReference>
<evidence type="ECO:0000256" key="1">
    <source>
        <dbReference type="ARBA" id="ARBA00022448"/>
    </source>
</evidence>
<feature type="compositionally biased region" description="Acidic residues" evidence="8">
    <location>
        <begin position="673"/>
        <end position="695"/>
    </location>
</feature>
<dbReference type="GO" id="GO:0051028">
    <property type="term" value="P:mRNA transport"/>
    <property type="evidence" value="ECO:0007669"/>
    <property type="project" value="UniProtKB-KW"/>
</dbReference>
<dbReference type="Pfam" id="PF00641">
    <property type="entry name" value="Zn_ribbon_RanBP"/>
    <property type="match status" value="2"/>
</dbReference>
<evidence type="ECO:0000313" key="11">
    <source>
        <dbReference type="Proteomes" id="UP000054636"/>
    </source>
</evidence>
<feature type="compositionally biased region" description="Low complexity" evidence="8">
    <location>
        <begin position="1641"/>
        <end position="1688"/>
    </location>
</feature>
<gene>
    <name evidence="10" type="ORF">AM588_10008573</name>
</gene>
<keyword evidence="7" id="KW-0509">mRNA transport</keyword>
<feature type="domain" description="RanBP2-type" evidence="9">
    <location>
        <begin position="1217"/>
        <end position="1246"/>
    </location>
</feature>
<feature type="region of interest" description="Disordered" evidence="8">
    <location>
        <begin position="1066"/>
        <end position="1115"/>
    </location>
</feature>
<organism evidence="10 11">
    <name type="scientific">Phytophthora nicotianae</name>
    <name type="common">Potato buckeye rot agent</name>
    <name type="synonym">Phytophthora parasitica</name>
    <dbReference type="NCBI Taxonomy" id="4792"/>
    <lineage>
        <taxon>Eukaryota</taxon>
        <taxon>Sar</taxon>
        <taxon>Stramenopiles</taxon>
        <taxon>Oomycota</taxon>
        <taxon>Peronosporomycetes</taxon>
        <taxon>Peronosporales</taxon>
        <taxon>Peronosporaceae</taxon>
        <taxon>Phytophthora</taxon>
    </lineage>
</organism>
<evidence type="ECO:0000256" key="4">
    <source>
        <dbReference type="ARBA" id="ARBA00022833"/>
    </source>
</evidence>
<evidence type="ECO:0000256" key="7">
    <source>
        <dbReference type="RuleBase" id="RU365073"/>
    </source>
</evidence>
<feature type="compositionally biased region" description="Polar residues" evidence="8">
    <location>
        <begin position="1756"/>
        <end position="1767"/>
    </location>
</feature>
<evidence type="ECO:0000256" key="3">
    <source>
        <dbReference type="ARBA" id="ARBA00022771"/>
    </source>
</evidence>
<keyword evidence="1 7" id="KW-0813">Transport</keyword>
<evidence type="ECO:0000256" key="8">
    <source>
        <dbReference type="SAM" id="MobiDB-lite"/>
    </source>
</evidence>
<feature type="compositionally biased region" description="Acidic residues" evidence="8">
    <location>
        <begin position="1089"/>
        <end position="1113"/>
    </location>
</feature>
<feature type="compositionally biased region" description="Polar residues" evidence="8">
    <location>
        <begin position="1429"/>
        <end position="1443"/>
    </location>
</feature>
<dbReference type="PANTHER" id="PTHR39666">
    <property type="entry name" value="RANBP2-TYPE DOMAIN-CONTAINING PROTEIN"/>
    <property type="match status" value="1"/>
</dbReference>
<dbReference type="SUPFAM" id="SSF90209">
    <property type="entry name" value="Ran binding protein zinc finger-like"/>
    <property type="match status" value="2"/>
</dbReference>
<feature type="compositionally biased region" description="Low complexity" evidence="8">
    <location>
        <begin position="1709"/>
        <end position="1721"/>
    </location>
</feature>